<dbReference type="OrthoDB" id="10517356at2759"/>
<dbReference type="Proteomes" id="UP000186922">
    <property type="component" value="Unassembled WGS sequence"/>
</dbReference>
<evidence type="ECO:0000313" key="3">
    <source>
        <dbReference type="Proteomes" id="UP000186922"/>
    </source>
</evidence>
<keyword evidence="3" id="KW-1185">Reference proteome</keyword>
<dbReference type="AlphaFoldDB" id="A0A1D1UEX5"/>
<dbReference type="EMBL" id="BDGG01000001">
    <property type="protein sequence ID" value="GAU87110.1"/>
    <property type="molecule type" value="Genomic_DNA"/>
</dbReference>
<evidence type="ECO:0000313" key="2">
    <source>
        <dbReference type="EMBL" id="GAU87110.1"/>
    </source>
</evidence>
<name>A0A1D1UEX5_RAMVA</name>
<accession>A0A1D1UEX5</accession>
<evidence type="ECO:0000256" key="1">
    <source>
        <dbReference type="SAM" id="Coils"/>
    </source>
</evidence>
<comment type="caution">
    <text evidence="2">The sequence shown here is derived from an EMBL/GenBank/DDBJ whole genome shotgun (WGS) entry which is preliminary data.</text>
</comment>
<reference evidence="2 3" key="1">
    <citation type="journal article" date="2016" name="Nat. Commun.">
        <title>Extremotolerant tardigrade genome and improved radiotolerance of human cultured cells by tardigrade-unique protein.</title>
        <authorList>
            <person name="Hashimoto T."/>
            <person name="Horikawa D.D."/>
            <person name="Saito Y."/>
            <person name="Kuwahara H."/>
            <person name="Kozuka-Hata H."/>
            <person name="Shin-I T."/>
            <person name="Minakuchi Y."/>
            <person name="Ohishi K."/>
            <person name="Motoyama A."/>
            <person name="Aizu T."/>
            <person name="Enomoto A."/>
            <person name="Kondo K."/>
            <person name="Tanaka S."/>
            <person name="Hara Y."/>
            <person name="Koshikawa S."/>
            <person name="Sagara H."/>
            <person name="Miura T."/>
            <person name="Yokobori S."/>
            <person name="Miyagawa K."/>
            <person name="Suzuki Y."/>
            <person name="Kubo T."/>
            <person name="Oyama M."/>
            <person name="Kohara Y."/>
            <person name="Fujiyama A."/>
            <person name="Arakawa K."/>
            <person name="Katayama T."/>
            <person name="Toyoda A."/>
            <person name="Kunieda T."/>
        </authorList>
    </citation>
    <scope>NUCLEOTIDE SEQUENCE [LARGE SCALE GENOMIC DNA]</scope>
    <source>
        <strain evidence="2 3">YOKOZUNA-1</strain>
    </source>
</reference>
<keyword evidence="1" id="KW-0175">Coiled coil</keyword>
<feature type="coiled-coil region" evidence="1">
    <location>
        <begin position="29"/>
        <end position="63"/>
    </location>
</feature>
<organism evidence="2 3">
    <name type="scientific">Ramazzottius varieornatus</name>
    <name type="common">Water bear</name>
    <name type="synonym">Tardigrade</name>
    <dbReference type="NCBI Taxonomy" id="947166"/>
    <lineage>
        <taxon>Eukaryota</taxon>
        <taxon>Metazoa</taxon>
        <taxon>Ecdysozoa</taxon>
        <taxon>Tardigrada</taxon>
        <taxon>Eutardigrada</taxon>
        <taxon>Parachela</taxon>
        <taxon>Hypsibioidea</taxon>
        <taxon>Ramazzottiidae</taxon>
        <taxon>Ramazzottius</taxon>
    </lineage>
</organism>
<gene>
    <name evidence="2" type="primary">RvY_00007-1</name>
    <name evidence="2" type="synonym">RvY_00007.1</name>
    <name evidence="2" type="ORF">RvY_00007</name>
</gene>
<protein>
    <submittedName>
        <fullName evidence="2">Uncharacterized protein</fullName>
    </submittedName>
</protein>
<proteinExistence type="predicted"/>
<sequence>MEDISQKCHLKEKELTAIDNVIVMLQDALVKLKDENAQSDVKIESLLNDLRALECEEEELDNLVNIGQCHK</sequence>